<evidence type="ECO:0000256" key="9">
    <source>
        <dbReference type="PIRSR" id="PIRSR006487-1"/>
    </source>
</evidence>
<dbReference type="PIRSF" id="PIRSF006487">
    <property type="entry name" value="GcvT"/>
    <property type="match status" value="1"/>
</dbReference>
<dbReference type="EC" id="2.1.2.10" evidence="3"/>
<gene>
    <name evidence="12" type="ORF">FWK35_00006211</name>
</gene>
<reference evidence="12 13" key="1">
    <citation type="submission" date="2019-08" db="EMBL/GenBank/DDBJ databases">
        <title>Whole genome of Aphis craccivora.</title>
        <authorList>
            <person name="Voronova N.V."/>
            <person name="Shulinski R.S."/>
            <person name="Bandarenka Y.V."/>
            <person name="Zhorov D.G."/>
            <person name="Warner D."/>
        </authorList>
    </citation>
    <scope>NUCLEOTIDE SEQUENCE [LARGE SCALE GENOMIC DNA]</scope>
    <source>
        <strain evidence="12">180601</strain>
        <tissue evidence="12">Whole Body</tissue>
    </source>
</reference>
<evidence type="ECO:0000256" key="8">
    <source>
        <dbReference type="ARBA" id="ARBA00047665"/>
    </source>
</evidence>
<keyword evidence="5" id="KW-0032">Aminotransferase</keyword>
<evidence type="ECO:0000256" key="3">
    <source>
        <dbReference type="ARBA" id="ARBA00012616"/>
    </source>
</evidence>
<protein>
    <recommendedName>
        <fullName evidence="4">Aminomethyltransferase, mitochondrial</fullName>
        <ecNumber evidence="3">2.1.2.10</ecNumber>
    </recommendedName>
    <alternativeName>
        <fullName evidence="7">Glycine cleavage system T protein</fullName>
    </alternativeName>
</protein>
<evidence type="ECO:0000256" key="4">
    <source>
        <dbReference type="ARBA" id="ARBA00015825"/>
    </source>
</evidence>
<keyword evidence="13" id="KW-1185">Reference proteome</keyword>
<keyword evidence="12" id="KW-0489">Methyltransferase</keyword>
<dbReference type="InterPro" id="IPR028896">
    <property type="entry name" value="GcvT/YgfZ/DmdA"/>
</dbReference>
<feature type="domain" description="GCVT N-terminal" evidence="10">
    <location>
        <begin position="31"/>
        <end position="269"/>
    </location>
</feature>
<dbReference type="EMBL" id="VUJU01003133">
    <property type="protein sequence ID" value="KAF0759018.1"/>
    <property type="molecule type" value="Genomic_DNA"/>
</dbReference>
<evidence type="ECO:0000256" key="5">
    <source>
        <dbReference type="ARBA" id="ARBA00022576"/>
    </source>
</evidence>
<accession>A0A6G0YNP4</accession>
<feature type="domain" description="Aminomethyltransferase C-terminal" evidence="11">
    <location>
        <begin position="315"/>
        <end position="395"/>
    </location>
</feature>
<sequence length="437" mass="48672">MSLFKLNCKPTFFKLRLPARSYSNDVKKTKLHEFHVRHGGKMVPFAGYMMPVKYADSIASSHLHTRRQCSLFDVSHMLQTKIHGKHREQFMEQICVTDVQNLGTGKSALSLFIDDQTGGILDDLIITKTNGDYLYMVTNAGCKEQDMRMLTEQLLFSCDQRRQSPYHVFSLGFQSIFKSNGQDVSLEFLDSDEQSLLALQGPSSAGVLQLVVDKSTDLSGLYFMDSTTATVCGVPDCRVTRCGYTGEDGFEISVPSDRVEAIAESFVAHDDVGSRIDTTPVEAALMWTISRKRRDERRFPGASVILKQLSDGARRKRVGLVQKAHGAPVRGGAVLFNPVNGEKIGSVTSGCPSPTLSQNIGMGYVDSRFAKNGTDILAEVRGQKIPLVITKMPFFTAVMFQFIDFVFKSFNHMVHFFSPPVIFLKYVSPIKLPRLGF</sequence>
<dbReference type="Pfam" id="PF08669">
    <property type="entry name" value="GCV_T_C"/>
    <property type="match status" value="1"/>
</dbReference>
<dbReference type="InterPro" id="IPR006222">
    <property type="entry name" value="GCVT_N"/>
</dbReference>
<dbReference type="GO" id="GO:0004047">
    <property type="term" value="F:aminomethyltransferase activity"/>
    <property type="evidence" value="ECO:0007669"/>
    <property type="project" value="UniProtKB-EC"/>
</dbReference>
<dbReference type="InterPro" id="IPR029043">
    <property type="entry name" value="GcvT/YgfZ_C"/>
</dbReference>
<evidence type="ECO:0000256" key="6">
    <source>
        <dbReference type="ARBA" id="ARBA00022679"/>
    </source>
</evidence>
<dbReference type="AlphaFoldDB" id="A0A6G0YNP4"/>
<dbReference type="Gene3D" id="3.30.1360.120">
    <property type="entry name" value="Probable tRNA modification gtpase trme, domain 1"/>
    <property type="match status" value="1"/>
</dbReference>
<evidence type="ECO:0000259" key="11">
    <source>
        <dbReference type="Pfam" id="PF08669"/>
    </source>
</evidence>
<comment type="subunit">
    <text evidence="2">The glycine cleavage system is composed of four proteins: P, T, L and H.</text>
</comment>
<evidence type="ECO:0000256" key="1">
    <source>
        <dbReference type="ARBA" id="ARBA00008609"/>
    </source>
</evidence>
<comment type="catalytic activity">
    <reaction evidence="8">
        <text>N(6)-[(R)-S(8)-aminomethyldihydrolipoyl]-L-lysyl-[protein] + (6S)-5,6,7,8-tetrahydrofolate = N(6)-[(R)-dihydrolipoyl]-L-lysyl-[protein] + (6R)-5,10-methylene-5,6,7,8-tetrahydrofolate + NH4(+)</text>
        <dbReference type="Rhea" id="RHEA:16945"/>
        <dbReference type="Rhea" id="RHEA-COMP:10475"/>
        <dbReference type="Rhea" id="RHEA-COMP:10492"/>
        <dbReference type="ChEBI" id="CHEBI:15636"/>
        <dbReference type="ChEBI" id="CHEBI:28938"/>
        <dbReference type="ChEBI" id="CHEBI:57453"/>
        <dbReference type="ChEBI" id="CHEBI:83100"/>
        <dbReference type="ChEBI" id="CHEBI:83143"/>
        <dbReference type="EC" id="2.1.2.10"/>
    </reaction>
</comment>
<evidence type="ECO:0000259" key="10">
    <source>
        <dbReference type="Pfam" id="PF01571"/>
    </source>
</evidence>
<dbReference type="Gene3D" id="2.40.30.110">
    <property type="entry name" value="Aminomethyltransferase beta-barrel domains"/>
    <property type="match status" value="1"/>
</dbReference>
<evidence type="ECO:0000313" key="12">
    <source>
        <dbReference type="EMBL" id="KAF0759018.1"/>
    </source>
</evidence>
<dbReference type="GO" id="GO:0005739">
    <property type="term" value="C:mitochondrion"/>
    <property type="evidence" value="ECO:0007669"/>
    <property type="project" value="TreeGrafter"/>
</dbReference>
<dbReference type="PANTHER" id="PTHR43757">
    <property type="entry name" value="AMINOMETHYLTRANSFERASE"/>
    <property type="match status" value="1"/>
</dbReference>
<evidence type="ECO:0000313" key="13">
    <source>
        <dbReference type="Proteomes" id="UP000478052"/>
    </source>
</evidence>
<dbReference type="GO" id="GO:0008168">
    <property type="term" value="F:methyltransferase activity"/>
    <property type="evidence" value="ECO:0007669"/>
    <property type="project" value="UniProtKB-KW"/>
</dbReference>
<dbReference type="SUPFAM" id="SSF103025">
    <property type="entry name" value="Folate-binding domain"/>
    <property type="match status" value="1"/>
</dbReference>
<dbReference type="Pfam" id="PF01571">
    <property type="entry name" value="GCV_T"/>
    <property type="match status" value="1"/>
</dbReference>
<comment type="caution">
    <text evidence="12">The sequence shown here is derived from an EMBL/GenBank/DDBJ whole genome shotgun (WGS) entry which is preliminary data.</text>
</comment>
<dbReference type="Proteomes" id="UP000478052">
    <property type="component" value="Unassembled WGS sequence"/>
</dbReference>
<dbReference type="PANTHER" id="PTHR43757:SF16">
    <property type="entry name" value="AMINOMETHYLTRANSFERASE, MITOCHONDRIAL"/>
    <property type="match status" value="1"/>
</dbReference>
<dbReference type="FunFam" id="3.30.70.1400:FF:000001">
    <property type="entry name" value="Aminomethyltransferase"/>
    <property type="match status" value="1"/>
</dbReference>
<organism evidence="12 13">
    <name type="scientific">Aphis craccivora</name>
    <name type="common">Cowpea aphid</name>
    <dbReference type="NCBI Taxonomy" id="307492"/>
    <lineage>
        <taxon>Eukaryota</taxon>
        <taxon>Metazoa</taxon>
        <taxon>Ecdysozoa</taxon>
        <taxon>Arthropoda</taxon>
        <taxon>Hexapoda</taxon>
        <taxon>Insecta</taxon>
        <taxon>Pterygota</taxon>
        <taxon>Neoptera</taxon>
        <taxon>Paraneoptera</taxon>
        <taxon>Hemiptera</taxon>
        <taxon>Sternorrhyncha</taxon>
        <taxon>Aphidomorpha</taxon>
        <taxon>Aphidoidea</taxon>
        <taxon>Aphididae</taxon>
        <taxon>Aphidini</taxon>
        <taxon>Aphis</taxon>
        <taxon>Aphis</taxon>
    </lineage>
</organism>
<feature type="binding site" evidence="9">
    <location>
        <position position="251"/>
    </location>
    <ligand>
        <name>substrate</name>
    </ligand>
</feature>
<keyword evidence="6 12" id="KW-0808">Transferase</keyword>
<dbReference type="GO" id="GO:0008483">
    <property type="term" value="F:transaminase activity"/>
    <property type="evidence" value="ECO:0007669"/>
    <property type="project" value="UniProtKB-KW"/>
</dbReference>
<name>A0A6G0YNP4_APHCR</name>
<comment type="similarity">
    <text evidence="1">Belongs to the GcvT family.</text>
</comment>
<evidence type="ECO:0000256" key="7">
    <source>
        <dbReference type="ARBA" id="ARBA00031395"/>
    </source>
</evidence>
<dbReference type="Gene3D" id="4.10.1250.10">
    <property type="entry name" value="Aminomethyltransferase fragment"/>
    <property type="match status" value="1"/>
</dbReference>
<dbReference type="Gene3D" id="3.30.70.1400">
    <property type="entry name" value="Aminomethyltransferase beta-barrel domains"/>
    <property type="match status" value="1"/>
</dbReference>
<dbReference type="OrthoDB" id="10263536at2759"/>
<evidence type="ECO:0000256" key="2">
    <source>
        <dbReference type="ARBA" id="ARBA00011690"/>
    </source>
</evidence>
<dbReference type="InterPro" id="IPR013977">
    <property type="entry name" value="GcvT_C"/>
</dbReference>
<dbReference type="InterPro" id="IPR027266">
    <property type="entry name" value="TrmE/GcvT-like"/>
</dbReference>
<dbReference type="GO" id="GO:0032259">
    <property type="term" value="P:methylation"/>
    <property type="evidence" value="ECO:0007669"/>
    <property type="project" value="UniProtKB-KW"/>
</dbReference>
<dbReference type="SUPFAM" id="SSF101790">
    <property type="entry name" value="Aminomethyltransferase beta-barrel domain"/>
    <property type="match status" value="1"/>
</dbReference>
<proteinExistence type="inferred from homology"/>